<evidence type="ECO:0000256" key="2">
    <source>
        <dbReference type="SAM" id="MobiDB-lite"/>
    </source>
</evidence>
<protein>
    <submittedName>
        <fullName evidence="3">Uncharacterized protein</fullName>
    </submittedName>
</protein>
<feature type="compositionally biased region" description="Polar residues" evidence="2">
    <location>
        <begin position="66"/>
        <end position="94"/>
    </location>
</feature>
<reference evidence="3" key="1">
    <citation type="journal article" date="2021" name="G3 (Bethesda)">
        <title>Genome and transcriptome analysis of the beet armyworm Spodoptera exigua reveals targets for pest control. .</title>
        <authorList>
            <person name="Simon S."/>
            <person name="Breeschoten T."/>
            <person name="Jansen H.J."/>
            <person name="Dirks R.P."/>
            <person name="Schranz M.E."/>
            <person name="Ros V.I.D."/>
        </authorList>
    </citation>
    <scope>NUCLEOTIDE SEQUENCE</scope>
    <source>
        <strain evidence="3">TB_SE_WUR_2020</strain>
    </source>
</reference>
<sequence>MHCNVRPTSPTVQLTEFPPQKPDHCPGHGNFQVGGAGSGAVSPRVKQTSPATSFRGGLSWPDRVSRTSTRNHASPTRASDSHPSSNHTLESKGTYTKGARLYEPEVTVRRKMEEPTRERKREDSYDARNYEVRCLRDLARKGKESVSSHFGTVAVPDSPTLSAAEDNAEGECYLVRNLNTSMSIKSIQTSFLPHDSTLKPRKSAQTIASTVDFQSSRHKTVVNRRSKSQEQIKITKEELKKNLLELIEEVSKTSQRKKIIRDELIKKLFESNGNERVTKENRYYKKREQCHKYASTFCPTVCDYVGDYQELLGQLKHCYGDTQQVLQSEVTPFRISEYQQLDFVLKDWINNLDIKTVNQDSLARRELLNDLEEKIKVVFKNRD</sequence>
<dbReference type="Proteomes" id="UP000814243">
    <property type="component" value="Unassembled WGS sequence"/>
</dbReference>
<proteinExistence type="predicted"/>
<keyword evidence="1" id="KW-0175">Coiled coil</keyword>
<name>A0A922MAR8_SPOEX</name>
<feature type="coiled-coil region" evidence="1">
    <location>
        <begin position="229"/>
        <end position="256"/>
    </location>
</feature>
<dbReference type="EMBL" id="JACEFF010000672">
    <property type="protein sequence ID" value="KAH9633073.1"/>
    <property type="molecule type" value="Genomic_DNA"/>
</dbReference>
<organism evidence="3 4">
    <name type="scientific">Spodoptera exigua</name>
    <name type="common">Beet armyworm</name>
    <name type="synonym">Noctua fulgens</name>
    <dbReference type="NCBI Taxonomy" id="7107"/>
    <lineage>
        <taxon>Eukaryota</taxon>
        <taxon>Metazoa</taxon>
        <taxon>Ecdysozoa</taxon>
        <taxon>Arthropoda</taxon>
        <taxon>Hexapoda</taxon>
        <taxon>Insecta</taxon>
        <taxon>Pterygota</taxon>
        <taxon>Neoptera</taxon>
        <taxon>Endopterygota</taxon>
        <taxon>Lepidoptera</taxon>
        <taxon>Glossata</taxon>
        <taxon>Ditrysia</taxon>
        <taxon>Noctuoidea</taxon>
        <taxon>Noctuidae</taxon>
        <taxon>Amphipyrinae</taxon>
        <taxon>Spodoptera</taxon>
    </lineage>
</organism>
<gene>
    <name evidence="3" type="ORF">HF086_003923</name>
</gene>
<evidence type="ECO:0000256" key="1">
    <source>
        <dbReference type="SAM" id="Coils"/>
    </source>
</evidence>
<feature type="compositionally biased region" description="Basic and acidic residues" evidence="2">
    <location>
        <begin position="100"/>
        <end position="124"/>
    </location>
</feature>
<dbReference type="AlphaFoldDB" id="A0A922MAR8"/>
<feature type="region of interest" description="Disordered" evidence="2">
    <location>
        <begin position="1"/>
        <end position="124"/>
    </location>
</feature>
<feature type="compositionally biased region" description="Polar residues" evidence="2">
    <location>
        <begin position="1"/>
        <end position="14"/>
    </location>
</feature>
<evidence type="ECO:0000313" key="4">
    <source>
        <dbReference type="Proteomes" id="UP000814243"/>
    </source>
</evidence>
<accession>A0A922MAR8</accession>
<comment type="caution">
    <text evidence="3">The sequence shown here is derived from an EMBL/GenBank/DDBJ whole genome shotgun (WGS) entry which is preliminary data.</text>
</comment>
<evidence type="ECO:0000313" key="3">
    <source>
        <dbReference type="EMBL" id="KAH9633073.1"/>
    </source>
</evidence>